<proteinExistence type="predicted"/>
<sequence>MFKEVVISAAILLGFLLNILFVDHPNVASYTVAFVLSLIALAPFILWWKWRAMKRELSLALEVDGGGAAILAAPVAVSQMLGLGGSSTEQDADVEKGGVKEEVAKDGSGTT</sequence>
<gene>
    <name evidence="3" type="ORF">G7Y89_g469</name>
</gene>
<dbReference type="OrthoDB" id="3546888at2759"/>
<name>A0A8H4WAD7_9HELO</name>
<evidence type="ECO:0000256" key="2">
    <source>
        <dbReference type="SAM" id="Phobius"/>
    </source>
</evidence>
<feature type="compositionally biased region" description="Basic and acidic residues" evidence="1">
    <location>
        <begin position="93"/>
        <end position="105"/>
    </location>
</feature>
<keyword evidence="4" id="KW-1185">Reference proteome</keyword>
<dbReference type="AlphaFoldDB" id="A0A8H4WAD7"/>
<comment type="caution">
    <text evidence="3">The sequence shown here is derived from an EMBL/GenBank/DDBJ whole genome shotgun (WGS) entry which is preliminary data.</text>
</comment>
<evidence type="ECO:0000313" key="4">
    <source>
        <dbReference type="Proteomes" id="UP000566819"/>
    </source>
</evidence>
<organism evidence="3 4">
    <name type="scientific">Cudoniella acicularis</name>
    <dbReference type="NCBI Taxonomy" id="354080"/>
    <lineage>
        <taxon>Eukaryota</taxon>
        <taxon>Fungi</taxon>
        <taxon>Dikarya</taxon>
        <taxon>Ascomycota</taxon>
        <taxon>Pezizomycotina</taxon>
        <taxon>Leotiomycetes</taxon>
        <taxon>Helotiales</taxon>
        <taxon>Tricladiaceae</taxon>
        <taxon>Cudoniella</taxon>
    </lineage>
</organism>
<keyword evidence="2" id="KW-0812">Transmembrane</keyword>
<keyword evidence="2" id="KW-0472">Membrane</keyword>
<protein>
    <submittedName>
        <fullName evidence="3">Uncharacterized protein</fullName>
    </submittedName>
</protein>
<reference evidence="3 4" key="1">
    <citation type="submission" date="2020-03" db="EMBL/GenBank/DDBJ databases">
        <title>Draft Genome Sequence of Cudoniella acicularis.</title>
        <authorList>
            <person name="Buettner E."/>
            <person name="Kellner H."/>
        </authorList>
    </citation>
    <scope>NUCLEOTIDE SEQUENCE [LARGE SCALE GENOMIC DNA]</scope>
    <source>
        <strain evidence="3 4">DSM 108380</strain>
    </source>
</reference>
<feature type="region of interest" description="Disordered" evidence="1">
    <location>
        <begin position="86"/>
        <end position="111"/>
    </location>
</feature>
<dbReference type="EMBL" id="JAAMPI010000017">
    <property type="protein sequence ID" value="KAF4637605.1"/>
    <property type="molecule type" value="Genomic_DNA"/>
</dbReference>
<feature type="transmembrane region" description="Helical" evidence="2">
    <location>
        <begin position="28"/>
        <end position="48"/>
    </location>
</feature>
<dbReference type="Proteomes" id="UP000566819">
    <property type="component" value="Unassembled WGS sequence"/>
</dbReference>
<accession>A0A8H4WAD7</accession>
<feature type="transmembrane region" description="Helical" evidence="2">
    <location>
        <begin position="5"/>
        <end position="22"/>
    </location>
</feature>
<evidence type="ECO:0000313" key="3">
    <source>
        <dbReference type="EMBL" id="KAF4637605.1"/>
    </source>
</evidence>
<keyword evidence="2" id="KW-1133">Transmembrane helix</keyword>
<evidence type="ECO:0000256" key="1">
    <source>
        <dbReference type="SAM" id="MobiDB-lite"/>
    </source>
</evidence>